<keyword evidence="1" id="KW-1133">Transmembrane helix</keyword>
<name>A0ABW0VP23_9BACL</name>
<accession>A0ABW0VP23</accession>
<feature type="transmembrane region" description="Helical" evidence="1">
    <location>
        <begin position="70"/>
        <end position="86"/>
    </location>
</feature>
<protein>
    <submittedName>
        <fullName evidence="2">Uncharacterized protein</fullName>
    </submittedName>
</protein>
<feature type="transmembrane region" description="Helical" evidence="1">
    <location>
        <begin position="41"/>
        <end position="64"/>
    </location>
</feature>
<dbReference type="Proteomes" id="UP001596047">
    <property type="component" value="Unassembled WGS sequence"/>
</dbReference>
<evidence type="ECO:0000313" key="3">
    <source>
        <dbReference type="Proteomes" id="UP001596047"/>
    </source>
</evidence>
<gene>
    <name evidence="2" type="ORF">ACFPYJ_00465</name>
</gene>
<organism evidence="2 3">
    <name type="scientific">Paenibacillus solisilvae</name>
    <dbReference type="NCBI Taxonomy" id="2486751"/>
    <lineage>
        <taxon>Bacteria</taxon>
        <taxon>Bacillati</taxon>
        <taxon>Bacillota</taxon>
        <taxon>Bacilli</taxon>
        <taxon>Bacillales</taxon>
        <taxon>Paenibacillaceae</taxon>
        <taxon>Paenibacillus</taxon>
    </lineage>
</organism>
<keyword evidence="3" id="KW-1185">Reference proteome</keyword>
<reference evidence="3" key="1">
    <citation type="journal article" date="2019" name="Int. J. Syst. Evol. Microbiol.">
        <title>The Global Catalogue of Microorganisms (GCM) 10K type strain sequencing project: providing services to taxonomists for standard genome sequencing and annotation.</title>
        <authorList>
            <consortium name="The Broad Institute Genomics Platform"/>
            <consortium name="The Broad Institute Genome Sequencing Center for Infectious Disease"/>
            <person name="Wu L."/>
            <person name="Ma J."/>
        </authorList>
    </citation>
    <scope>NUCLEOTIDE SEQUENCE [LARGE SCALE GENOMIC DNA]</scope>
    <source>
        <strain evidence="3">CGMCC 1.3240</strain>
    </source>
</reference>
<evidence type="ECO:0000313" key="2">
    <source>
        <dbReference type="EMBL" id="MFC5647622.1"/>
    </source>
</evidence>
<feature type="transmembrane region" description="Helical" evidence="1">
    <location>
        <begin position="12"/>
        <end position="29"/>
    </location>
</feature>
<comment type="caution">
    <text evidence="2">The sequence shown here is derived from an EMBL/GenBank/DDBJ whole genome shotgun (WGS) entry which is preliminary data.</text>
</comment>
<dbReference type="EMBL" id="JBHSOW010000005">
    <property type="protein sequence ID" value="MFC5647622.1"/>
    <property type="molecule type" value="Genomic_DNA"/>
</dbReference>
<keyword evidence="1" id="KW-0812">Transmembrane</keyword>
<dbReference type="RefSeq" id="WP_379186072.1">
    <property type="nucleotide sequence ID" value="NZ_JBHSOW010000005.1"/>
</dbReference>
<keyword evidence="1" id="KW-0472">Membrane</keyword>
<sequence length="107" mass="12419">MDFILENKWFILLALEVLAWSSTFFMMFTRYRLGSTFLFRIGALLTVLTGVIPQVVLGIINLVVEHKFDLFTFIIVFLIIYGATLGRKKIKQLDVWAQRKFAKVKSV</sequence>
<evidence type="ECO:0000256" key="1">
    <source>
        <dbReference type="SAM" id="Phobius"/>
    </source>
</evidence>
<proteinExistence type="predicted"/>